<protein>
    <submittedName>
        <fullName evidence="2">Uncharacterized protein</fullName>
    </submittedName>
</protein>
<name>A7TB40_NEMVE</name>
<dbReference type="Proteomes" id="UP000001593">
    <property type="component" value="Unassembled WGS sequence"/>
</dbReference>
<keyword evidence="3" id="KW-1185">Reference proteome</keyword>
<sequence>DAAFKQTQHRSDQPNDWRNCPSNTRNATDYKAVVKFSAKAFLNPPEYLDVEENPTLIEKYMNHANQGHQETMFLPGIVQTAKLSKGLVNYWIHGEHKQYLSQIPRRFFGSANGVLRFFPGEPLPRNYDHCSRHW</sequence>
<dbReference type="HOGENOM" id="CLU_1901521_0_0_1"/>
<dbReference type="EMBL" id="DS474755">
    <property type="protein sequence ID" value="EDO26777.1"/>
    <property type="molecule type" value="Genomic_DNA"/>
</dbReference>
<gene>
    <name evidence="2" type="ORF">NEMVEDRAFT_v1g224734</name>
</gene>
<dbReference type="InParanoid" id="A7TB40"/>
<evidence type="ECO:0000313" key="3">
    <source>
        <dbReference type="Proteomes" id="UP000001593"/>
    </source>
</evidence>
<accession>A7TB40</accession>
<dbReference type="PhylomeDB" id="A7TB40"/>
<proteinExistence type="predicted"/>
<evidence type="ECO:0000256" key="1">
    <source>
        <dbReference type="SAM" id="MobiDB-lite"/>
    </source>
</evidence>
<dbReference type="AlphaFoldDB" id="A7TB40"/>
<feature type="region of interest" description="Disordered" evidence="1">
    <location>
        <begin position="1"/>
        <end position="24"/>
    </location>
</feature>
<reference evidence="2 3" key="1">
    <citation type="journal article" date="2007" name="Science">
        <title>Sea anemone genome reveals ancestral eumetazoan gene repertoire and genomic organization.</title>
        <authorList>
            <person name="Putnam N.H."/>
            <person name="Srivastava M."/>
            <person name="Hellsten U."/>
            <person name="Dirks B."/>
            <person name="Chapman J."/>
            <person name="Salamov A."/>
            <person name="Terry A."/>
            <person name="Shapiro H."/>
            <person name="Lindquist E."/>
            <person name="Kapitonov V.V."/>
            <person name="Jurka J."/>
            <person name="Genikhovich G."/>
            <person name="Grigoriev I.V."/>
            <person name="Lucas S.M."/>
            <person name="Steele R.E."/>
            <person name="Finnerty J.R."/>
            <person name="Technau U."/>
            <person name="Martindale M.Q."/>
            <person name="Rokhsar D.S."/>
        </authorList>
    </citation>
    <scope>NUCLEOTIDE SEQUENCE [LARGE SCALE GENOMIC DNA]</scope>
    <source>
        <strain evidence="3">CH2 X CH6</strain>
    </source>
</reference>
<organism evidence="2 3">
    <name type="scientific">Nematostella vectensis</name>
    <name type="common">Starlet sea anemone</name>
    <dbReference type="NCBI Taxonomy" id="45351"/>
    <lineage>
        <taxon>Eukaryota</taxon>
        <taxon>Metazoa</taxon>
        <taxon>Cnidaria</taxon>
        <taxon>Anthozoa</taxon>
        <taxon>Hexacorallia</taxon>
        <taxon>Actiniaria</taxon>
        <taxon>Edwardsiidae</taxon>
        <taxon>Nematostella</taxon>
    </lineage>
</organism>
<feature type="non-terminal residue" evidence="2">
    <location>
        <position position="1"/>
    </location>
</feature>
<dbReference type="STRING" id="45351.A7TB40"/>
<evidence type="ECO:0000313" key="2">
    <source>
        <dbReference type="EMBL" id="EDO26777.1"/>
    </source>
</evidence>